<name>A0ACB5PRM0_9BACT</name>
<dbReference type="EMBL" id="BMFN01000002">
    <property type="protein sequence ID" value="GGF65175.1"/>
    <property type="molecule type" value="Genomic_DNA"/>
</dbReference>
<gene>
    <name evidence="1" type="ORF">GCM10011375_20170</name>
</gene>
<organism evidence="1 2">
    <name type="scientific">Hymenobacter qilianensis</name>
    <dbReference type="NCBI Taxonomy" id="1385715"/>
    <lineage>
        <taxon>Bacteria</taxon>
        <taxon>Pseudomonadati</taxon>
        <taxon>Bacteroidota</taxon>
        <taxon>Cytophagia</taxon>
        <taxon>Cytophagales</taxon>
        <taxon>Hymenobacteraceae</taxon>
        <taxon>Hymenobacter</taxon>
    </lineage>
</organism>
<comment type="caution">
    <text evidence="1">The sequence shown here is derived from an EMBL/GenBank/DDBJ whole genome shotgun (WGS) entry which is preliminary data.</text>
</comment>
<evidence type="ECO:0000313" key="1">
    <source>
        <dbReference type="EMBL" id="GGF65175.1"/>
    </source>
</evidence>
<dbReference type="Proteomes" id="UP000605392">
    <property type="component" value="Unassembled WGS sequence"/>
</dbReference>
<proteinExistence type="predicted"/>
<reference evidence="1 2" key="1">
    <citation type="journal article" date="2019" name="Int. J. Syst. Evol. Microbiol.">
        <title>The Global Catalogue of Microorganisms (GCM) 10K type strain sequencing project: providing services to taxonomists for standard genome sequencing and annotation.</title>
        <authorList>
            <consortium name="The Broad Institute Genomics Platform"/>
            <consortium name="The Broad Institute Genome Sequencing Center for Infectious Disease"/>
            <person name="Wu L."/>
            <person name="Ma J."/>
        </authorList>
    </citation>
    <scope>NUCLEOTIDE SEQUENCE [LARGE SCALE GENOMIC DNA]</scope>
    <source>
        <strain evidence="1 2">CGMCC 1.12720</strain>
    </source>
</reference>
<protein>
    <submittedName>
        <fullName evidence="1">Uncharacterized protein</fullName>
    </submittedName>
</protein>
<keyword evidence="2" id="KW-1185">Reference proteome</keyword>
<accession>A0ACB5PRM0</accession>
<evidence type="ECO:0000313" key="2">
    <source>
        <dbReference type="Proteomes" id="UP000605392"/>
    </source>
</evidence>
<sequence>MPDYPETPSISFKSISSERVSDGFGLYDRVTITVSFKDGNGDLGLREEDKVEGSPWARLNPDLTLNPFYNNYYITPLIRNAAGEFLPLELDNPNDNYNSTYPPLDKDSNGRETPLRGDLSFTTDFFAGDPLKPGEVVRFEVFIYDRALNKSNTIITDPITIPR</sequence>